<dbReference type="CDD" id="cd00093">
    <property type="entry name" value="HTH_XRE"/>
    <property type="match status" value="1"/>
</dbReference>
<dbReference type="InterPro" id="IPR001387">
    <property type="entry name" value="Cro/C1-type_HTH"/>
</dbReference>
<dbReference type="InterPro" id="IPR010982">
    <property type="entry name" value="Lambda_DNA-bd_dom_sf"/>
</dbReference>
<dbReference type="GO" id="GO:0003677">
    <property type="term" value="F:DNA binding"/>
    <property type="evidence" value="ECO:0007669"/>
    <property type="project" value="UniProtKB-KW"/>
</dbReference>
<name>A0A1M5UC00_9BRAD</name>
<keyword evidence="2" id="KW-0238">DNA-binding</keyword>
<sequence length="273" mass="30490">MSAHTATARADRTKPVHIGDHLREWRQRRHLSQLDLAGDAEISARHLSFVETGRAAPSRDMVLKLAERLDVPLRERNVLLVAAGYAPAFPQRSLDDPALKSARAAIDLVLKAHEPNPALAYDRHWNLVSANRMVMPLLEGIPQRLLGQPFNILRLAFHPEALAARTINLAEWCSHLLERLHRQCEATADPELLKLYQELKAYPIPARSAPLSSDHVAIPFKMRLDGEVLSFISTTMIFGTPVDITLSELAIETFFPADDLTAERMRNTAAGLK</sequence>
<organism evidence="2 3">
    <name type="scientific">Bradyrhizobium erythrophlei</name>
    <dbReference type="NCBI Taxonomy" id="1437360"/>
    <lineage>
        <taxon>Bacteria</taxon>
        <taxon>Pseudomonadati</taxon>
        <taxon>Pseudomonadota</taxon>
        <taxon>Alphaproteobacteria</taxon>
        <taxon>Hyphomicrobiales</taxon>
        <taxon>Nitrobacteraceae</taxon>
        <taxon>Bradyrhizobium</taxon>
    </lineage>
</organism>
<dbReference type="PANTHER" id="PTHR35010">
    <property type="entry name" value="BLL4672 PROTEIN-RELATED"/>
    <property type="match status" value="1"/>
</dbReference>
<dbReference type="PROSITE" id="PS50943">
    <property type="entry name" value="HTH_CROC1"/>
    <property type="match status" value="1"/>
</dbReference>
<dbReference type="RefSeq" id="WP_079571665.1">
    <property type="nucleotide sequence ID" value="NZ_LT670818.1"/>
</dbReference>
<dbReference type="Gene3D" id="1.10.260.40">
    <property type="entry name" value="lambda repressor-like DNA-binding domains"/>
    <property type="match status" value="1"/>
</dbReference>
<evidence type="ECO:0000259" key="1">
    <source>
        <dbReference type="PROSITE" id="PS50943"/>
    </source>
</evidence>
<evidence type="ECO:0000313" key="3">
    <source>
        <dbReference type="Proteomes" id="UP000190675"/>
    </source>
</evidence>
<dbReference type="Proteomes" id="UP000190675">
    <property type="component" value="Chromosome I"/>
</dbReference>
<reference evidence="2 3" key="1">
    <citation type="submission" date="2016-11" db="EMBL/GenBank/DDBJ databases">
        <authorList>
            <person name="Jaros S."/>
            <person name="Januszkiewicz K."/>
            <person name="Wedrychowicz H."/>
        </authorList>
    </citation>
    <scope>NUCLEOTIDE SEQUENCE [LARGE SCALE GENOMIC DNA]</scope>
    <source>
        <strain evidence="2 3">GAS242</strain>
    </source>
</reference>
<dbReference type="AlphaFoldDB" id="A0A1M5UC00"/>
<protein>
    <submittedName>
        <fullName evidence="2">DNA-binding transcriptional regulator, XRE-family HTH domain</fullName>
    </submittedName>
</protein>
<accession>A0A1M5UC00</accession>
<proteinExistence type="predicted"/>
<evidence type="ECO:0000313" key="2">
    <source>
        <dbReference type="EMBL" id="SHH60565.1"/>
    </source>
</evidence>
<dbReference type="Pfam" id="PF17765">
    <property type="entry name" value="MLTR_LBD"/>
    <property type="match status" value="1"/>
</dbReference>
<dbReference type="SUPFAM" id="SSF47413">
    <property type="entry name" value="lambda repressor-like DNA-binding domains"/>
    <property type="match status" value="1"/>
</dbReference>
<feature type="domain" description="HTH cro/C1-type" evidence="1">
    <location>
        <begin position="22"/>
        <end position="76"/>
    </location>
</feature>
<dbReference type="EMBL" id="LT670818">
    <property type="protein sequence ID" value="SHH60565.1"/>
    <property type="molecule type" value="Genomic_DNA"/>
</dbReference>
<dbReference type="Gene3D" id="3.30.450.180">
    <property type="match status" value="1"/>
</dbReference>
<dbReference type="InterPro" id="IPR041413">
    <property type="entry name" value="MLTR_LBD"/>
</dbReference>
<dbReference type="SMART" id="SM00530">
    <property type="entry name" value="HTH_XRE"/>
    <property type="match status" value="1"/>
</dbReference>
<dbReference type="OrthoDB" id="9785973at2"/>
<dbReference type="Pfam" id="PF01381">
    <property type="entry name" value="HTH_3"/>
    <property type="match status" value="1"/>
</dbReference>
<dbReference type="PANTHER" id="PTHR35010:SF4">
    <property type="entry name" value="BLL5781 PROTEIN"/>
    <property type="match status" value="1"/>
</dbReference>
<gene>
    <name evidence="2" type="ORF">SAMN05444169_8310</name>
</gene>